<dbReference type="Proteomes" id="UP000005435">
    <property type="component" value="Chromosome"/>
</dbReference>
<dbReference type="OrthoDB" id="3286086at2"/>
<dbReference type="RefSeq" id="WP_014256278.1">
    <property type="nucleotide sequence ID" value="NC_016627.1"/>
</dbReference>
<dbReference type="HOGENOM" id="CLU_1025653_0_0_9"/>
<accession>G8LW97</accession>
<evidence type="ECO:0008006" key="3">
    <source>
        <dbReference type="Google" id="ProtNLM"/>
    </source>
</evidence>
<keyword evidence="2" id="KW-1185">Reference proteome</keyword>
<proteinExistence type="predicted"/>
<sequence>MLIEHSKFYAVKNFIYSEGRLLERKLFQYFFENGSKEACVKSLIAYQNDDGGFGNGIEPDLLTPSSSGIGIETALYIMDILDYPDKEILSGISNWLINNINDQGYIHHPPADLKDYPYQPWWENPNKDRVLSIAGLLEKLGVNSGYGEDKILDYAMQIEIPSKIEFYSYPFFIYALYNKSFPKGQTVIEQYLQDFELFLEQNANHYPLFSRYWYHAIPFISEDIVDKCAKVFVDSIKECGSIVNPYPQLPKWDALFTLDGLMILKKFRKFD</sequence>
<protein>
    <recommendedName>
        <fullName evidence="3">Prenyltransferase and squalene oxidase repeat-containing protein</fullName>
    </recommendedName>
</protein>
<evidence type="ECO:0000313" key="2">
    <source>
        <dbReference type="Proteomes" id="UP000005435"/>
    </source>
</evidence>
<reference evidence="1 2" key="2">
    <citation type="journal article" date="2012" name="Stand. Genomic Sci.">
        <title>Complete Genome Sequence of Clostridium clariflavum DSM 19732.</title>
        <authorList>
            <person name="Izquierdo J.A."/>
            <person name="Goodwin L."/>
            <person name="Davenport K.W."/>
            <person name="Teshima H."/>
            <person name="Bruce D."/>
            <person name="Detter C."/>
            <person name="Tapia R."/>
            <person name="Han S."/>
            <person name="Land M."/>
            <person name="Hauser L."/>
            <person name="Jeffries C.D."/>
            <person name="Han J."/>
            <person name="Pitluck S."/>
            <person name="Nolan M."/>
            <person name="Chen A."/>
            <person name="Huntemann M."/>
            <person name="Mavromatis K."/>
            <person name="Mikhailova N."/>
            <person name="Liolios K."/>
            <person name="Woyke T."/>
            <person name="Lynd L.R."/>
        </authorList>
    </citation>
    <scope>NUCLEOTIDE SEQUENCE [LARGE SCALE GENOMIC DNA]</scope>
    <source>
        <strain evidence="2">DSM 19732 / NBRC 101661 / EBR45</strain>
    </source>
</reference>
<dbReference type="AlphaFoldDB" id="G8LW97"/>
<dbReference type="STRING" id="720554.Clocl_3228"/>
<evidence type="ECO:0000313" key="1">
    <source>
        <dbReference type="EMBL" id="AEV69744.1"/>
    </source>
</evidence>
<dbReference type="SUPFAM" id="SSF48239">
    <property type="entry name" value="Terpenoid cyclases/Protein prenyltransferases"/>
    <property type="match status" value="1"/>
</dbReference>
<dbReference type="KEGG" id="ccl:Clocl_3228"/>
<organism evidence="1 2">
    <name type="scientific">Acetivibrio clariflavus (strain DSM 19732 / NBRC 101661 / EBR45)</name>
    <name type="common">Clostridium clariflavum</name>
    <dbReference type="NCBI Taxonomy" id="720554"/>
    <lineage>
        <taxon>Bacteria</taxon>
        <taxon>Bacillati</taxon>
        <taxon>Bacillota</taxon>
        <taxon>Clostridia</taxon>
        <taxon>Eubacteriales</taxon>
        <taxon>Oscillospiraceae</taxon>
        <taxon>Acetivibrio</taxon>
    </lineage>
</organism>
<dbReference type="EMBL" id="CP003065">
    <property type="protein sequence ID" value="AEV69744.1"/>
    <property type="molecule type" value="Genomic_DNA"/>
</dbReference>
<gene>
    <name evidence="1" type="ordered locus">Clocl_3228</name>
</gene>
<reference evidence="2" key="1">
    <citation type="submission" date="2011-12" db="EMBL/GenBank/DDBJ databases">
        <title>Complete sequence of Clostridium clariflavum DSM 19732.</title>
        <authorList>
            <consortium name="US DOE Joint Genome Institute"/>
            <person name="Lucas S."/>
            <person name="Han J."/>
            <person name="Lapidus A."/>
            <person name="Cheng J.-F."/>
            <person name="Goodwin L."/>
            <person name="Pitluck S."/>
            <person name="Peters L."/>
            <person name="Teshima H."/>
            <person name="Detter J.C."/>
            <person name="Han C."/>
            <person name="Tapia R."/>
            <person name="Land M."/>
            <person name="Hauser L."/>
            <person name="Kyrpides N."/>
            <person name="Ivanova N."/>
            <person name="Pagani I."/>
            <person name="Kitzmiller T."/>
            <person name="Lynd L."/>
            <person name="Izquierdo J."/>
            <person name="Woyke T."/>
        </authorList>
    </citation>
    <scope>NUCLEOTIDE SEQUENCE [LARGE SCALE GENOMIC DNA]</scope>
    <source>
        <strain evidence="2">DSM 19732 / NBRC 101661 / EBR45</strain>
    </source>
</reference>
<dbReference type="InterPro" id="IPR008930">
    <property type="entry name" value="Terpenoid_cyclase/PrenylTrfase"/>
</dbReference>
<name>G8LW97_ACECE</name>
<dbReference type="eggNOG" id="ENOG502Z95C">
    <property type="taxonomic scope" value="Bacteria"/>
</dbReference>